<feature type="region of interest" description="Disordered" evidence="1">
    <location>
        <begin position="839"/>
        <end position="885"/>
    </location>
</feature>
<evidence type="ECO:0000256" key="1">
    <source>
        <dbReference type="SAM" id="MobiDB-lite"/>
    </source>
</evidence>
<sequence>MTTLELQRPQRPAALATTRRSPSTSNTPLTPSSPTIIRTPQFILLPSVPTHEPEDNLPSPQALQQQFALAAQTDAAARRSRANSLRQGSSSDEPRTATSSRSELSHHISNSIIAHDSDNEDQLEEMADPTETAAFDYDPAAAHNAIRDVRNQQLESLQRILHSIAETHFEHASSSTAPHSEITQILDDMFASLRRIGGHNAPLSPTFARSALTNQSGFNQISDVQRFVLLVDRLTLAVGNVEDARQAGLLANLNTLTHGLVQSDRRMARAAVESPPRTPRTLHWSESSHRRRRSSYQPSQQQQQQHYSQSQHSPQSSTFMSEPRRSWSSHGTPPTSSDEALVELQQKEADATKAKRSELLAEAGLLSSAPEQQHIDPSVFDIATVRQSPSTTMPSTFSIETLYARQPLVSGLVAPQSPRSDQASGAASVGEKSDSTALPNRKRFSVQTDSAASTLLPGYSYHAPGYPYHAPGYHASGYHAVSYASQGDKKAAARLADQEADTTGIARADSDDLPGYDGPSSAFASDSKKALETPTLLERRRAKLAAQHSAYAARTPEDLAMVQSSIDRMSTVMPQLDNQRALSPEQQREAQLNQMIGRLADSNAKRLNDQRSNPPSFKPSRPAPSPRIQVERTASPAKMPRPAMVQASRKVMTAQPESEMPATLTRPTRPTRPCSQHSGSSNSRIGSSLLPSAFNRKLSIASIGNALRRASLYDTTKVKPKEAPELNDSHAMPPSQSSTVRRRAATQHSRSKSDIAETLISLFNEGLARINGTNDTSASRLAAQTGFRAIDFADDTPRGRDASLNPRASVEEKDDSMLDNYSFAKVEAKDSNHRFSVISTAPDSPRSPVSMMSSGSSHTCSRRSSHMLGSNPATPTWPKPPLTSISPVAPKKATKTTATFAADTLAPPPSDRSRAAWLRSQLRENGLSPLGPGKSSGVPASACLVPLDSFGCVSASTSVPAAATSAFAGGRNDLIVYSLTGIKYSALSGNNAADKDPVSATITAAPPSLQSKLDLGIEYFAEAQHTLGSISVLLWTRPQAPSPQPSHTDKVQLDYTLVEEQEGQSWTLHVTPVDANVNLDVSCARESSSENERKSSSGSGGGSGGGRGEKRKLSSDHVSSPASSGSGGVRIQLAAAAIWPQSGRISLALGGGVCRVKLSLTEAERRAGAEESRAEGIVDFPLSASYLSAQQRSVVGLCCAVCAKQEESGEKSVLVGLGKRVEWRALPSEGWEELVDAWMCHGDQELNRSLTETAVRFSSKIQAGPHDGVEGEQVKRKTIWVGDTYLLLPRQMLDSSKVAFETQDAQTVMRCSTCHSALGEVCSGAPSSCTAAWGVGSTIKLSKYLIQPLLAARSCQQQGIWIATLLSSLQYSAASHGARRFLLHSCSSPDGVEVWLFSRACFTTSLAHFHSSVAEGQVWKGYRILFRTAQPDQQDTESVEPMQVPDPIYNWTLAALKECNTTVPAELRNVVPGWDAAYLATQTSL</sequence>
<dbReference type="GO" id="GO:0043161">
    <property type="term" value="P:proteasome-mediated ubiquitin-dependent protein catabolic process"/>
    <property type="evidence" value="ECO:0007669"/>
    <property type="project" value="TreeGrafter"/>
</dbReference>
<protein>
    <submittedName>
        <fullName evidence="2">Uncharacterized protein</fullName>
    </submittedName>
</protein>
<feature type="region of interest" description="Disordered" evidence="1">
    <location>
        <begin position="719"/>
        <end position="752"/>
    </location>
</feature>
<feature type="compositionally biased region" description="Basic and acidic residues" evidence="1">
    <location>
        <begin position="719"/>
        <end position="728"/>
    </location>
</feature>
<feature type="region of interest" description="Disordered" evidence="1">
    <location>
        <begin position="1084"/>
        <end position="1127"/>
    </location>
</feature>
<proteinExistence type="predicted"/>
<dbReference type="Proteomes" id="UP000179920">
    <property type="component" value="Chromosome XII"/>
</dbReference>
<feature type="compositionally biased region" description="Low complexity" evidence="1">
    <location>
        <begin position="665"/>
        <end position="688"/>
    </location>
</feature>
<dbReference type="Pfam" id="PF09814">
    <property type="entry name" value="HECT_2"/>
    <property type="match status" value="1"/>
</dbReference>
<evidence type="ECO:0000313" key="2">
    <source>
        <dbReference type="EMBL" id="SAM83902.1"/>
    </source>
</evidence>
<feature type="compositionally biased region" description="Low complexity" evidence="1">
    <location>
        <begin position="66"/>
        <end position="75"/>
    </location>
</feature>
<evidence type="ECO:0000313" key="3">
    <source>
        <dbReference type="Proteomes" id="UP000179920"/>
    </source>
</evidence>
<feature type="region of interest" description="Disordered" evidence="1">
    <location>
        <begin position="492"/>
        <end position="529"/>
    </location>
</feature>
<feature type="compositionally biased region" description="Low complexity" evidence="1">
    <location>
        <begin position="17"/>
        <end position="38"/>
    </location>
</feature>
<dbReference type="GO" id="GO:0000209">
    <property type="term" value="P:protein polyubiquitination"/>
    <property type="evidence" value="ECO:0007669"/>
    <property type="project" value="TreeGrafter"/>
</dbReference>
<feature type="region of interest" description="Disordered" evidence="1">
    <location>
        <begin position="1"/>
        <end position="38"/>
    </location>
</feature>
<dbReference type="InterPro" id="IPR019193">
    <property type="entry name" value="UBQ-conj_enz_E2-bd_prot"/>
</dbReference>
<dbReference type="GO" id="GO:0031624">
    <property type="term" value="F:ubiquitin conjugating enzyme binding"/>
    <property type="evidence" value="ECO:0007669"/>
    <property type="project" value="TreeGrafter"/>
</dbReference>
<dbReference type="PANTHER" id="PTHR31531:SF2">
    <property type="entry name" value="E3 UBIQUITIN-PROTEIN LIGASE E3D"/>
    <property type="match status" value="1"/>
</dbReference>
<dbReference type="GO" id="GO:0030332">
    <property type="term" value="F:cyclin binding"/>
    <property type="evidence" value="ECO:0007669"/>
    <property type="project" value="TreeGrafter"/>
</dbReference>
<dbReference type="GO" id="GO:0000151">
    <property type="term" value="C:ubiquitin ligase complex"/>
    <property type="evidence" value="ECO:0007669"/>
    <property type="project" value="TreeGrafter"/>
</dbReference>
<name>A0A1K0HGV9_9BASI</name>
<dbReference type="GO" id="GO:0051865">
    <property type="term" value="P:protein autoubiquitination"/>
    <property type="evidence" value="ECO:0007669"/>
    <property type="project" value="TreeGrafter"/>
</dbReference>
<dbReference type="GO" id="GO:0006513">
    <property type="term" value="P:protein monoubiquitination"/>
    <property type="evidence" value="ECO:0007669"/>
    <property type="project" value="TreeGrafter"/>
</dbReference>
<gene>
    <name evidence="2" type="ORF">UBRO_06205</name>
</gene>
<organism evidence="2 3">
    <name type="scientific">Ustilago bromivora</name>
    <dbReference type="NCBI Taxonomy" id="307758"/>
    <lineage>
        <taxon>Eukaryota</taxon>
        <taxon>Fungi</taxon>
        <taxon>Dikarya</taxon>
        <taxon>Basidiomycota</taxon>
        <taxon>Ustilaginomycotina</taxon>
        <taxon>Ustilaginomycetes</taxon>
        <taxon>Ustilaginales</taxon>
        <taxon>Ustilaginaceae</taxon>
        <taxon>Ustilago</taxon>
    </lineage>
</organism>
<dbReference type="PANTHER" id="PTHR31531">
    <property type="entry name" value="E3 UBIQUITIN-PROTEIN LIGASE E3D FAMILY MEMBER"/>
    <property type="match status" value="1"/>
</dbReference>
<dbReference type="EMBL" id="LT558128">
    <property type="protein sequence ID" value="SAM83902.1"/>
    <property type="molecule type" value="Genomic_DNA"/>
</dbReference>
<feature type="compositionally biased region" description="Polar residues" evidence="1">
    <location>
        <begin position="326"/>
        <end position="338"/>
    </location>
</feature>
<accession>A0A1K0HGV9</accession>
<feature type="region of interest" description="Disordered" evidence="1">
    <location>
        <begin position="604"/>
        <end position="688"/>
    </location>
</feature>
<dbReference type="GO" id="GO:0005829">
    <property type="term" value="C:cytosol"/>
    <property type="evidence" value="ECO:0007669"/>
    <property type="project" value="TreeGrafter"/>
</dbReference>
<dbReference type="GO" id="GO:0005634">
    <property type="term" value="C:nucleus"/>
    <property type="evidence" value="ECO:0007669"/>
    <property type="project" value="TreeGrafter"/>
</dbReference>
<feature type="region of interest" description="Disordered" evidence="1">
    <location>
        <begin position="267"/>
        <end position="339"/>
    </location>
</feature>
<reference evidence="3" key="1">
    <citation type="submission" date="2016-04" db="EMBL/GenBank/DDBJ databases">
        <authorList>
            <person name="Guldener U."/>
            <person name="Guldener U."/>
        </authorList>
    </citation>
    <scope>NUCLEOTIDE SEQUENCE [LARGE SCALE GENOMIC DNA]</scope>
    <source>
        <strain evidence="3">UB2112</strain>
    </source>
</reference>
<feature type="region of interest" description="Disordered" evidence="1">
    <location>
        <begin position="66"/>
        <end position="105"/>
    </location>
</feature>
<feature type="compositionally biased region" description="Low complexity" evidence="1">
    <location>
        <begin position="842"/>
        <end position="859"/>
    </location>
</feature>
<dbReference type="GO" id="GO:0061630">
    <property type="term" value="F:ubiquitin protein ligase activity"/>
    <property type="evidence" value="ECO:0007669"/>
    <property type="project" value="TreeGrafter"/>
</dbReference>
<dbReference type="OrthoDB" id="66510at2759"/>
<feature type="region of interest" description="Disordered" evidence="1">
    <location>
        <begin position="413"/>
        <end position="446"/>
    </location>
</feature>
<feature type="compositionally biased region" description="Low complexity" evidence="1">
    <location>
        <begin position="295"/>
        <end position="317"/>
    </location>
</feature>
<feature type="compositionally biased region" description="Polar residues" evidence="1">
    <location>
        <begin position="87"/>
        <end position="105"/>
    </location>
</feature>
<feature type="region of interest" description="Disordered" evidence="1">
    <location>
        <begin position="793"/>
        <end position="813"/>
    </location>
</feature>